<evidence type="ECO:0000256" key="1">
    <source>
        <dbReference type="SAM" id="Phobius"/>
    </source>
</evidence>
<reference evidence="3" key="1">
    <citation type="journal article" date="2019" name="Int. J. Syst. Evol. Microbiol.">
        <title>The Global Catalogue of Microorganisms (GCM) 10K type strain sequencing project: providing services to taxonomists for standard genome sequencing and annotation.</title>
        <authorList>
            <consortium name="The Broad Institute Genomics Platform"/>
            <consortium name="The Broad Institute Genome Sequencing Center for Infectious Disease"/>
            <person name="Wu L."/>
            <person name="Ma J."/>
        </authorList>
    </citation>
    <scope>NUCLEOTIDE SEQUENCE [LARGE SCALE GENOMIC DNA]</scope>
    <source>
        <strain evidence="3">JCM 17906</strain>
    </source>
</reference>
<dbReference type="Proteomes" id="UP001501598">
    <property type="component" value="Unassembled WGS sequence"/>
</dbReference>
<evidence type="ECO:0000313" key="2">
    <source>
        <dbReference type="EMBL" id="GAA4543492.1"/>
    </source>
</evidence>
<keyword evidence="1" id="KW-0472">Membrane</keyword>
<keyword evidence="1" id="KW-1133">Transmembrane helix</keyword>
<sequence>MAVGTGVRRGAGLLATVLSWIGRLIVAILVVHIVLTLLDANPANALTMLVADLATYFNLGLDNLFLPAEPKLAVTLNYGTAAIIWLIITAVVVRLVRRIG</sequence>
<dbReference type="RefSeq" id="WP_345415064.1">
    <property type="nucleotide sequence ID" value="NZ_BAABGT010000027.1"/>
</dbReference>
<organism evidence="2 3">
    <name type="scientific">Pseudonocardia xishanensis</name>
    <dbReference type="NCBI Taxonomy" id="630995"/>
    <lineage>
        <taxon>Bacteria</taxon>
        <taxon>Bacillati</taxon>
        <taxon>Actinomycetota</taxon>
        <taxon>Actinomycetes</taxon>
        <taxon>Pseudonocardiales</taxon>
        <taxon>Pseudonocardiaceae</taxon>
        <taxon>Pseudonocardia</taxon>
    </lineage>
</organism>
<accession>A0ABP8RPN1</accession>
<feature type="transmembrane region" description="Helical" evidence="1">
    <location>
        <begin position="20"/>
        <end position="38"/>
    </location>
</feature>
<keyword evidence="1" id="KW-0812">Transmembrane</keyword>
<evidence type="ECO:0008006" key="4">
    <source>
        <dbReference type="Google" id="ProtNLM"/>
    </source>
</evidence>
<proteinExistence type="predicted"/>
<protein>
    <recommendedName>
        <fullName evidence="4">YggT family protein</fullName>
    </recommendedName>
</protein>
<keyword evidence="3" id="KW-1185">Reference proteome</keyword>
<evidence type="ECO:0000313" key="3">
    <source>
        <dbReference type="Proteomes" id="UP001501598"/>
    </source>
</evidence>
<gene>
    <name evidence="2" type="ORF">GCM10023175_20340</name>
</gene>
<name>A0ABP8RPN1_9PSEU</name>
<comment type="caution">
    <text evidence="2">The sequence shown here is derived from an EMBL/GenBank/DDBJ whole genome shotgun (WGS) entry which is preliminary data.</text>
</comment>
<dbReference type="EMBL" id="BAABGT010000027">
    <property type="protein sequence ID" value="GAA4543492.1"/>
    <property type="molecule type" value="Genomic_DNA"/>
</dbReference>
<feature type="transmembrane region" description="Helical" evidence="1">
    <location>
        <begin position="78"/>
        <end position="96"/>
    </location>
</feature>